<feature type="transmembrane region" description="Helical" evidence="11">
    <location>
        <begin position="42"/>
        <end position="67"/>
    </location>
</feature>
<keyword evidence="2" id="KW-0997">Cell inner membrane</keyword>
<dbReference type="HAMAP" id="MF_00766">
    <property type="entry name" value="PGT_MtgA"/>
    <property type="match status" value="1"/>
</dbReference>
<dbReference type="EC" id="2.4.99.28" evidence="11"/>
<dbReference type="PANTHER" id="PTHR30400:SF0">
    <property type="entry name" value="BIOSYNTHETIC PEPTIDOGLYCAN TRANSGLYCOSYLASE"/>
    <property type="match status" value="1"/>
</dbReference>
<protein>
    <recommendedName>
        <fullName evidence="11">Biosynthetic peptidoglycan transglycosylase</fullName>
        <ecNumber evidence="11">2.4.99.28</ecNumber>
    </recommendedName>
    <alternativeName>
        <fullName evidence="11">Glycan polymerase</fullName>
    </alternativeName>
    <alternativeName>
        <fullName evidence="11">Peptidoglycan glycosyltransferase MtgA</fullName>
        <shortName evidence="11">PGT</shortName>
    </alternativeName>
</protein>
<evidence type="ECO:0000256" key="12">
    <source>
        <dbReference type="SAM" id="MobiDB-lite"/>
    </source>
</evidence>
<keyword evidence="15" id="KW-1185">Reference proteome</keyword>
<sequence>MAIKRSPKKNTFRKQGAPKHSTRRSTSIQKDRLATLWKQRKFGAFFAYIALCFIAISIGWVFLLRFINPPLTWLMVQRGFERKWEGKDWKLEKRWVRYDELSDNLKKAAIAAEDAHFMVHSGFDIHAIRNAYEKNQAGKSLRGGSTISQQTAKNVFLWPGRSWLRKGFETYFTVLIELLWGKKRILEVYLNVIETGDGLYGAYAATTAYFKKSPAALTKRQAALIIAVLPNPRRWSPAKPTAYINRRASLIARYLNYSQVPN</sequence>
<comment type="caution">
    <text evidence="14">The sequence shown here is derived from an EMBL/GenBank/DDBJ whole genome shotgun (WGS) entry which is preliminary data.</text>
</comment>
<evidence type="ECO:0000256" key="10">
    <source>
        <dbReference type="ARBA" id="ARBA00023316"/>
    </source>
</evidence>
<evidence type="ECO:0000256" key="2">
    <source>
        <dbReference type="ARBA" id="ARBA00022519"/>
    </source>
</evidence>
<comment type="function">
    <text evidence="11">Peptidoglycan polymerase that catalyzes glycan chain elongation from lipid-linked precursors.</text>
</comment>
<accession>A0ABP9AIY4</accession>
<evidence type="ECO:0000256" key="11">
    <source>
        <dbReference type="HAMAP-Rule" id="MF_00766"/>
    </source>
</evidence>
<gene>
    <name evidence="11 14" type="primary">mtgA</name>
    <name evidence="14" type="ORF">GCM10023231_05320</name>
</gene>
<keyword evidence="9 11" id="KW-0472">Membrane</keyword>
<keyword evidence="4 11" id="KW-0808">Transferase</keyword>
<keyword evidence="6 11" id="KW-0133">Cell shape</keyword>
<feature type="region of interest" description="Disordered" evidence="12">
    <location>
        <begin position="1"/>
        <end position="26"/>
    </location>
</feature>
<feature type="compositionally biased region" description="Basic residues" evidence="12">
    <location>
        <begin position="1"/>
        <end position="23"/>
    </location>
</feature>
<comment type="subcellular location">
    <subcellularLocation>
        <location evidence="11">Cell membrane</location>
        <topology evidence="11">Single-pass membrane protein</topology>
    </subcellularLocation>
</comment>
<dbReference type="InterPro" id="IPR036950">
    <property type="entry name" value="PBP_transglycosylase"/>
</dbReference>
<dbReference type="Proteomes" id="UP001501411">
    <property type="component" value="Unassembled WGS sequence"/>
</dbReference>
<dbReference type="EMBL" id="BAABIQ010000003">
    <property type="protein sequence ID" value="GAA4780976.1"/>
    <property type="molecule type" value="Genomic_DNA"/>
</dbReference>
<reference evidence="15" key="1">
    <citation type="journal article" date="2019" name="Int. J. Syst. Evol. Microbiol.">
        <title>The Global Catalogue of Microorganisms (GCM) 10K type strain sequencing project: providing services to taxonomists for standard genome sequencing and annotation.</title>
        <authorList>
            <consortium name="The Broad Institute Genomics Platform"/>
            <consortium name="The Broad Institute Genome Sequencing Center for Infectious Disease"/>
            <person name="Wu L."/>
            <person name="Ma J."/>
        </authorList>
    </citation>
    <scope>NUCLEOTIDE SEQUENCE [LARGE SCALE GENOMIC DNA]</scope>
    <source>
        <strain evidence="15">JCM 18200</strain>
    </source>
</reference>
<keyword evidence="7 11" id="KW-0573">Peptidoglycan synthesis</keyword>
<organism evidence="14 15">
    <name type="scientific">Olivibacter ginsenosidimutans</name>
    <dbReference type="NCBI Taxonomy" id="1176537"/>
    <lineage>
        <taxon>Bacteria</taxon>
        <taxon>Pseudomonadati</taxon>
        <taxon>Bacteroidota</taxon>
        <taxon>Sphingobacteriia</taxon>
        <taxon>Sphingobacteriales</taxon>
        <taxon>Sphingobacteriaceae</taxon>
        <taxon>Olivibacter</taxon>
    </lineage>
</organism>
<keyword evidence="1 11" id="KW-1003">Cell membrane</keyword>
<dbReference type="InterPro" id="IPR011812">
    <property type="entry name" value="Pep_trsgly"/>
</dbReference>
<dbReference type="PANTHER" id="PTHR30400">
    <property type="entry name" value="MONOFUNCTIONAL BIOSYNTHETIC PEPTIDOGLYCAN TRANSGLYCOSYLASE"/>
    <property type="match status" value="1"/>
</dbReference>
<keyword evidence="10 11" id="KW-0961">Cell wall biogenesis/degradation</keyword>
<dbReference type="InterPro" id="IPR001264">
    <property type="entry name" value="Glyco_trans_51"/>
</dbReference>
<evidence type="ECO:0000256" key="9">
    <source>
        <dbReference type="ARBA" id="ARBA00023136"/>
    </source>
</evidence>
<dbReference type="InterPro" id="IPR023346">
    <property type="entry name" value="Lysozyme-like_dom_sf"/>
</dbReference>
<evidence type="ECO:0000256" key="6">
    <source>
        <dbReference type="ARBA" id="ARBA00022960"/>
    </source>
</evidence>
<evidence type="ECO:0000256" key="7">
    <source>
        <dbReference type="ARBA" id="ARBA00022984"/>
    </source>
</evidence>
<dbReference type="Gene3D" id="1.10.3810.10">
    <property type="entry name" value="Biosynthetic peptidoglycan transglycosylase-like"/>
    <property type="match status" value="1"/>
</dbReference>
<dbReference type="NCBIfam" id="TIGR02070">
    <property type="entry name" value="mono_pep_trsgly"/>
    <property type="match status" value="1"/>
</dbReference>
<comment type="similarity">
    <text evidence="11">Belongs to the glycosyltransferase 51 family.</text>
</comment>
<evidence type="ECO:0000259" key="13">
    <source>
        <dbReference type="Pfam" id="PF00912"/>
    </source>
</evidence>
<dbReference type="RefSeq" id="WP_345230152.1">
    <property type="nucleotide sequence ID" value="NZ_BAABIQ010000003.1"/>
</dbReference>
<dbReference type="SUPFAM" id="SSF53955">
    <property type="entry name" value="Lysozyme-like"/>
    <property type="match status" value="1"/>
</dbReference>
<feature type="domain" description="Glycosyl transferase family 51" evidence="13">
    <location>
        <begin position="92"/>
        <end position="253"/>
    </location>
</feature>
<name>A0ABP9AIY4_9SPHI</name>
<evidence type="ECO:0000256" key="5">
    <source>
        <dbReference type="ARBA" id="ARBA00022692"/>
    </source>
</evidence>
<comment type="pathway">
    <text evidence="11">Cell wall biogenesis; peptidoglycan biosynthesis.</text>
</comment>
<keyword evidence="5 11" id="KW-0812">Transmembrane</keyword>
<evidence type="ECO:0000256" key="4">
    <source>
        <dbReference type="ARBA" id="ARBA00022679"/>
    </source>
</evidence>
<keyword evidence="3 11" id="KW-0328">Glycosyltransferase</keyword>
<evidence type="ECO:0000256" key="1">
    <source>
        <dbReference type="ARBA" id="ARBA00022475"/>
    </source>
</evidence>
<comment type="catalytic activity">
    <reaction evidence="11">
        <text>[GlcNAc-(1-&gt;4)-Mur2Ac(oyl-L-Ala-gamma-D-Glu-L-Lys-D-Ala-D-Ala)](n)-di-trans,octa-cis-undecaprenyl diphosphate + beta-D-GlcNAc-(1-&gt;4)-Mur2Ac(oyl-L-Ala-gamma-D-Glu-L-Lys-D-Ala-D-Ala)-di-trans,octa-cis-undecaprenyl diphosphate = [GlcNAc-(1-&gt;4)-Mur2Ac(oyl-L-Ala-gamma-D-Glu-L-Lys-D-Ala-D-Ala)](n+1)-di-trans,octa-cis-undecaprenyl diphosphate + di-trans,octa-cis-undecaprenyl diphosphate + H(+)</text>
        <dbReference type="Rhea" id="RHEA:23708"/>
        <dbReference type="Rhea" id="RHEA-COMP:9602"/>
        <dbReference type="Rhea" id="RHEA-COMP:9603"/>
        <dbReference type="ChEBI" id="CHEBI:15378"/>
        <dbReference type="ChEBI" id="CHEBI:58405"/>
        <dbReference type="ChEBI" id="CHEBI:60033"/>
        <dbReference type="ChEBI" id="CHEBI:78435"/>
        <dbReference type="EC" id="2.4.99.28"/>
    </reaction>
</comment>
<evidence type="ECO:0000256" key="8">
    <source>
        <dbReference type="ARBA" id="ARBA00022989"/>
    </source>
</evidence>
<evidence type="ECO:0000256" key="3">
    <source>
        <dbReference type="ARBA" id="ARBA00022676"/>
    </source>
</evidence>
<evidence type="ECO:0000313" key="15">
    <source>
        <dbReference type="Proteomes" id="UP001501411"/>
    </source>
</evidence>
<keyword evidence="8 11" id="KW-1133">Transmembrane helix</keyword>
<proteinExistence type="inferred from homology"/>
<evidence type="ECO:0000313" key="14">
    <source>
        <dbReference type="EMBL" id="GAA4780976.1"/>
    </source>
</evidence>
<dbReference type="Pfam" id="PF00912">
    <property type="entry name" value="Transgly"/>
    <property type="match status" value="1"/>
</dbReference>